<sequence length="119" mass="13125">MCEQLVCIFTYAYLKINLKKALGHHNPSYTVARTQPHTMLPSASDCNAFPRISKVPNRSGAAETALLLGVLPKPLKSQASLLSLPFIHITEQLSTHICVVLFKLFHVSERNAEGGLQLE</sequence>
<dbReference type="Ensembl" id="ENSPTRT00000084741.1">
    <property type="protein sequence ID" value="ENSPTRP00000066692.1"/>
    <property type="gene ID" value="ENSPTRG00000051434.1"/>
</dbReference>
<reference evidence="1" key="3">
    <citation type="submission" date="2025-09" db="UniProtKB">
        <authorList>
            <consortium name="Ensembl"/>
        </authorList>
    </citation>
    <scope>IDENTIFICATION</scope>
</reference>
<reference evidence="1 2" key="1">
    <citation type="journal article" date="2005" name="Nature">
        <title>Initial sequence of the chimpanzee genome and comparison with the human genome.</title>
        <authorList>
            <consortium name="Chimpanzee sequencing and analysis consortium"/>
        </authorList>
    </citation>
    <scope>NUCLEOTIDE SEQUENCE [LARGE SCALE GENOMIC DNA]</scope>
</reference>
<dbReference type="InParanoid" id="A0A2I3RPU7"/>
<protein>
    <submittedName>
        <fullName evidence="1">Uncharacterized protein</fullName>
    </submittedName>
</protein>
<dbReference type="GeneTree" id="ENSGT00910000147320"/>
<dbReference type="AlphaFoldDB" id="A0A2I3RPU7"/>
<dbReference type="OMA" id="YTVARTQ"/>
<keyword evidence="2" id="KW-1185">Reference proteome</keyword>
<evidence type="ECO:0000313" key="2">
    <source>
        <dbReference type="Proteomes" id="UP000002277"/>
    </source>
</evidence>
<proteinExistence type="predicted"/>
<accession>A0A2I3RPU7</accession>
<dbReference type="EMBL" id="AC193886">
    <property type="status" value="NOT_ANNOTATED_CDS"/>
    <property type="molecule type" value="Genomic_DNA"/>
</dbReference>
<dbReference type="Bgee" id="ENSPTRG00000051434">
    <property type="expression patterns" value="Expressed in testis and 20 other cell types or tissues"/>
</dbReference>
<reference evidence="1" key="2">
    <citation type="submission" date="2025-08" db="UniProtKB">
        <authorList>
            <consortium name="Ensembl"/>
        </authorList>
    </citation>
    <scope>IDENTIFICATION</scope>
</reference>
<name>A0A2I3RPU7_PANTR</name>
<evidence type="ECO:0000313" key="1">
    <source>
        <dbReference type="Ensembl" id="ENSPTRP00000066692.1"/>
    </source>
</evidence>
<dbReference type="Proteomes" id="UP000002277">
    <property type="component" value="Chromosome 19"/>
</dbReference>
<organism evidence="1 2">
    <name type="scientific">Pan troglodytes</name>
    <name type="common">Chimpanzee</name>
    <dbReference type="NCBI Taxonomy" id="9598"/>
    <lineage>
        <taxon>Eukaryota</taxon>
        <taxon>Metazoa</taxon>
        <taxon>Chordata</taxon>
        <taxon>Craniata</taxon>
        <taxon>Vertebrata</taxon>
        <taxon>Euteleostomi</taxon>
        <taxon>Mammalia</taxon>
        <taxon>Eutheria</taxon>
        <taxon>Euarchontoglires</taxon>
        <taxon>Primates</taxon>
        <taxon>Haplorrhini</taxon>
        <taxon>Catarrhini</taxon>
        <taxon>Hominidae</taxon>
        <taxon>Pan</taxon>
    </lineage>
</organism>